<dbReference type="Gene3D" id="3.30.70.260">
    <property type="match status" value="2"/>
</dbReference>
<keyword evidence="5 9" id="KW-0418">Kinase</keyword>
<dbReference type="PROSITE" id="PS00324">
    <property type="entry name" value="ASPARTOKINASE"/>
    <property type="match status" value="1"/>
</dbReference>
<evidence type="ECO:0000256" key="6">
    <source>
        <dbReference type="ARBA" id="ARBA00022840"/>
    </source>
</evidence>
<organism evidence="12 13">
    <name type="scientific">Aquimarina atlantica</name>
    <dbReference type="NCBI Taxonomy" id="1317122"/>
    <lineage>
        <taxon>Bacteria</taxon>
        <taxon>Pseudomonadati</taxon>
        <taxon>Bacteroidota</taxon>
        <taxon>Flavobacteriia</taxon>
        <taxon>Flavobacteriales</taxon>
        <taxon>Flavobacteriaceae</taxon>
        <taxon>Aquimarina</taxon>
    </lineage>
</organism>
<protein>
    <recommendedName>
        <fullName evidence="9">Aspartokinase</fullName>
        <ecNumber evidence="9">2.7.2.4</ecNumber>
    </recommendedName>
</protein>
<comment type="similarity">
    <text evidence="2 9">Belongs to the aspartokinase family.</text>
</comment>
<dbReference type="STRING" id="1317122.ATO12_11885"/>
<feature type="binding site" evidence="8">
    <location>
        <position position="230"/>
    </location>
    <ligand>
        <name>ATP</name>
        <dbReference type="ChEBI" id="CHEBI:30616"/>
    </ligand>
</feature>
<evidence type="ECO:0000256" key="10">
    <source>
        <dbReference type="RuleBase" id="RU004249"/>
    </source>
</evidence>
<feature type="binding site" evidence="8">
    <location>
        <position position="120"/>
    </location>
    <ligand>
        <name>substrate</name>
    </ligand>
</feature>
<proteinExistence type="inferred from homology"/>
<dbReference type="GO" id="GO:0005829">
    <property type="term" value="C:cytosol"/>
    <property type="evidence" value="ECO:0007669"/>
    <property type="project" value="TreeGrafter"/>
</dbReference>
<dbReference type="PROSITE" id="PS51257">
    <property type="entry name" value="PROKAR_LIPOPROTEIN"/>
    <property type="match status" value="1"/>
</dbReference>
<dbReference type="UniPathway" id="UPA00034">
    <property type="reaction ID" value="UER00015"/>
</dbReference>
<dbReference type="Proteomes" id="UP000023541">
    <property type="component" value="Unassembled WGS sequence"/>
</dbReference>
<dbReference type="GO" id="GO:0005524">
    <property type="term" value="F:ATP binding"/>
    <property type="evidence" value="ECO:0007669"/>
    <property type="project" value="UniProtKB-KW"/>
</dbReference>
<reference evidence="12 13" key="1">
    <citation type="submission" date="2014-04" db="EMBL/GenBank/DDBJ databases">
        <title>Aquimarina sp. 22II-S11-z7 Genome Sequencing.</title>
        <authorList>
            <person name="Lai Q."/>
        </authorList>
    </citation>
    <scope>NUCLEOTIDE SEQUENCE [LARGE SCALE GENOMIC DNA]</scope>
    <source>
        <strain evidence="12 13">22II-S11-z7</strain>
    </source>
</reference>
<dbReference type="GO" id="GO:0009089">
    <property type="term" value="P:lysine biosynthetic process via diaminopimelate"/>
    <property type="evidence" value="ECO:0007669"/>
    <property type="project" value="UniProtKB-UniPathway"/>
</dbReference>
<dbReference type="SUPFAM" id="SSF55021">
    <property type="entry name" value="ACT-like"/>
    <property type="match status" value="1"/>
</dbReference>
<keyword evidence="3 9" id="KW-0808">Transferase</keyword>
<dbReference type="InterPro" id="IPR045865">
    <property type="entry name" value="ACT-like_dom_sf"/>
</dbReference>
<dbReference type="InterPro" id="IPR001341">
    <property type="entry name" value="Asp_kinase"/>
</dbReference>
<dbReference type="PIRSF" id="PIRSF000726">
    <property type="entry name" value="Asp_kin"/>
    <property type="match status" value="1"/>
</dbReference>
<feature type="binding site" evidence="8">
    <location>
        <begin position="255"/>
        <end position="256"/>
    </location>
    <ligand>
        <name>ATP</name>
        <dbReference type="ChEBI" id="CHEBI:30616"/>
    </ligand>
</feature>
<dbReference type="InterPro" id="IPR036393">
    <property type="entry name" value="AceGlu_kinase-like_sf"/>
</dbReference>
<dbReference type="GO" id="GO:0009088">
    <property type="term" value="P:threonine biosynthetic process"/>
    <property type="evidence" value="ECO:0007669"/>
    <property type="project" value="UniProtKB-UniPathway"/>
</dbReference>
<dbReference type="CDD" id="cd04243">
    <property type="entry name" value="AAK_AK-HSDH-like"/>
    <property type="match status" value="1"/>
</dbReference>
<evidence type="ECO:0000256" key="8">
    <source>
        <dbReference type="PIRSR" id="PIRSR000726-1"/>
    </source>
</evidence>
<dbReference type="InterPro" id="IPR005260">
    <property type="entry name" value="Asp_kin_monofn"/>
</dbReference>
<feature type="domain" description="Aspartate/glutamate/uridylate kinase" evidence="11">
    <location>
        <begin position="2"/>
        <end position="276"/>
    </location>
</feature>
<comment type="pathway">
    <text evidence="1 10">Amino-acid biosynthesis; L-lysine biosynthesis via DAP pathway; (S)-tetrahydrodipicolinate from L-aspartate: step 1/4.</text>
</comment>
<dbReference type="PANTHER" id="PTHR21499">
    <property type="entry name" value="ASPARTATE KINASE"/>
    <property type="match status" value="1"/>
</dbReference>
<evidence type="ECO:0000256" key="3">
    <source>
        <dbReference type="ARBA" id="ARBA00022679"/>
    </source>
</evidence>
<evidence type="ECO:0000313" key="13">
    <source>
        <dbReference type="Proteomes" id="UP000023541"/>
    </source>
</evidence>
<keyword evidence="13" id="KW-1185">Reference proteome</keyword>
<evidence type="ECO:0000256" key="5">
    <source>
        <dbReference type="ARBA" id="ARBA00022777"/>
    </source>
</evidence>
<dbReference type="Gene3D" id="1.20.120.1320">
    <property type="entry name" value="Aspartokinase, catalytic domain"/>
    <property type="match status" value="1"/>
</dbReference>
<gene>
    <name evidence="12" type="ORF">ATO12_11885</name>
</gene>
<evidence type="ECO:0000256" key="4">
    <source>
        <dbReference type="ARBA" id="ARBA00022741"/>
    </source>
</evidence>
<dbReference type="GO" id="GO:0004072">
    <property type="term" value="F:aspartate kinase activity"/>
    <property type="evidence" value="ECO:0007669"/>
    <property type="project" value="UniProtKB-EC"/>
</dbReference>
<evidence type="ECO:0000256" key="7">
    <source>
        <dbReference type="ARBA" id="ARBA00047872"/>
    </source>
</evidence>
<dbReference type="NCBIfam" id="TIGR00657">
    <property type="entry name" value="asp_kinases"/>
    <property type="match status" value="1"/>
</dbReference>
<comment type="catalytic activity">
    <reaction evidence="7 9">
        <text>L-aspartate + ATP = 4-phospho-L-aspartate + ADP</text>
        <dbReference type="Rhea" id="RHEA:23776"/>
        <dbReference type="ChEBI" id="CHEBI:29991"/>
        <dbReference type="ChEBI" id="CHEBI:30616"/>
        <dbReference type="ChEBI" id="CHEBI:57535"/>
        <dbReference type="ChEBI" id="CHEBI:456216"/>
        <dbReference type="EC" id="2.7.2.4"/>
    </reaction>
</comment>
<comment type="pathway">
    <text evidence="10">Amino-acid biosynthesis; L-threonine biosynthesis; L-threonine from L-aspartate: step 1/5.</text>
</comment>
<evidence type="ECO:0000256" key="9">
    <source>
        <dbReference type="RuleBase" id="RU003448"/>
    </source>
</evidence>
<dbReference type="InterPro" id="IPR001048">
    <property type="entry name" value="Asp/Glu/Uridylate_kinase"/>
</dbReference>
<evidence type="ECO:0000259" key="11">
    <source>
        <dbReference type="Pfam" id="PF00696"/>
    </source>
</evidence>
<dbReference type="RefSeq" id="WP_034240919.1">
    <property type="nucleotide sequence ID" value="NZ_AQRA01000003.1"/>
</dbReference>
<accession>A0A023BWL6</accession>
<evidence type="ECO:0000256" key="1">
    <source>
        <dbReference type="ARBA" id="ARBA00004766"/>
    </source>
</evidence>
<keyword evidence="10" id="KW-0028">Amino-acid biosynthesis</keyword>
<dbReference type="eggNOG" id="COG0527">
    <property type="taxonomic scope" value="Bacteria"/>
</dbReference>
<evidence type="ECO:0000313" key="12">
    <source>
        <dbReference type="EMBL" id="EZH74462.1"/>
    </source>
</evidence>
<dbReference type="GO" id="GO:0009090">
    <property type="term" value="P:homoserine biosynthetic process"/>
    <property type="evidence" value="ECO:0007669"/>
    <property type="project" value="TreeGrafter"/>
</dbReference>
<dbReference type="AlphaFoldDB" id="A0A023BWL6"/>
<dbReference type="Gene3D" id="3.40.1160.10">
    <property type="entry name" value="Acetylglutamate kinase-like"/>
    <property type="match status" value="1"/>
</dbReference>
<comment type="caution">
    <text evidence="12">The sequence shown here is derived from an EMBL/GenBank/DDBJ whole genome shotgun (WGS) entry which is preliminary data.</text>
</comment>
<dbReference type="EMBL" id="AQRA01000003">
    <property type="protein sequence ID" value="EZH74462.1"/>
    <property type="molecule type" value="Genomic_DNA"/>
</dbReference>
<sequence length="445" mass="49387">MKVLKFGGTSLGSAACFEQVRDIITNIDGSKIVVCSAMAGVTNMLVELVEAIKNDKRDSGKEIILQLQEHHENTVDILRIDAKASKVLKESIASIVKELSYLIDKAFSIELQNQIVTFGEVLSTRVFSGYLASIGVNNTLLMAKDFMYTDSSGSPDITTIREYLNDILQTHKEEKLFITQGFICKDVQGRVNNLGRGGSDYSGTIIGAALQVEEVQIWSDIDGVHNNDPRYVDNTSSIPLLSYQEASVLASFGAKVLHPQTVKPLVDLKIPLYLKNTFTPSATGTKIGDNISPPGIKSIAVKDNMVWLKIRDIPKNENYSLYDKVFTLCNAYQFPVIMMDNVENGLFLVIEKTDKISEFLYQLKQGFDIDFDLPYSVICIGGNSIMKGPNRGHVFGALGAIPIKMISFESAGNYVLLLVKTEEKIDVMQQLHQKLFHEHVELDMV</sequence>
<feature type="binding site" evidence="8">
    <location>
        <position position="42"/>
    </location>
    <ligand>
        <name>substrate</name>
    </ligand>
</feature>
<name>A0A023BWL6_9FLAO</name>
<dbReference type="OrthoDB" id="9799110at2"/>
<dbReference type="UniPathway" id="UPA00050">
    <property type="reaction ID" value="UER00461"/>
</dbReference>
<dbReference type="InterPro" id="IPR042199">
    <property type="entry name" value="AsparK_Bifunc_asparK/hSer_DH"/>
</dbReference>
<dbReference type="UniPathway" id="UPA00051">
    <property type="reaction ID" value="UER00462"/>
</dbReference>
<dbReference type="InterPro" id="IPR018042">
    <property type="entry name" value="Aspartate_kinase_CS"/>
</dbReference>
<keyword evidence="6 8" id="KW-0067">ATP-binding</keyword>
<keyword evidence="4 8" id="KW-0547">Nucleotide-binding</keyword>
<dbReference type="PANTHER" id="PTHR21499:SF59">
    <property type="entry name" value="ASPARTOKINASE"/>
    <property type="match status" value="1"/>
</dbReference>
<dbReference type="EC" id="2.7.2.4" evidence="9"/>
<comment type="pathway">
    <text evidence="10">Amino-acid biosynthesis; L-methionine biosynthesis via de novo pathway; L-homoserine from L-aspartate: step 1/3.</text>
</comment>
<evidence type="ECO:0000256" key="2">
    <source>
        <dbReference type="ARBA" id="ARBA00010122"/>
    </source>
</evidence>
<feature type="binding site" evidence="8">
    <location>
        <begin position="5"/>
        <end position="8"/>
    </location>
    <ligand>
        <name>ATP</name>
        <dbReference type="ChEBI" id="CHEBI:30616"/>
    </ligand>
</feature>
<dbReference type="Pfam" id="PF00696">
    <property type="entry name" value="AA_kinase"/>
    <property type="match status" value="1"/>
</dbReference>
<dbReference type="SUPFAM" id="SSF53633">
    <property type="entry name" value="Carbamate kinase-like"/>
    <property type="match status" value="1"/>
</dbReference>